<evidence type="ECO:0000313" key="1">
    <source>
        <dbReference type="EMBL" id="PIQ75331.1"/>
    </source>
</evidence>
<proteinExistence type="predicted"/>
<reference evidence="1 2" key="1">
    <citation type="submission" date="2017-09" db="EMBL/GenBank/DDBJ databases">
        <title>Depth-based differentiation of microbial function through sediment-hosted aquifers and enrichment of novel symbionts in the deep terrestrial subsurface.</title>
        <authorList>
            <person name="Probst A.J."/>
            <person name="Ladd B."/>
            <person name="Jarett J.K."/>
            <person name="Geller-Mcgrath D.E."/>
            <person name="Sieber C.M."/>
            <person name="Emerson J.B."/>
            <person name="Anantharaman K."/>
            <person name="Thomas B.C."/>
            <person name="Malmstrom R."/>
            <person name="Stieglmeier M."/>
            <person name="Klingl A."/>
            <person name="Woyke T."/>
            <person name="Ryan C.M."/>
            <person name="Banfield J.F."/>
        </authorList>
    </citation>
    <scope>NUCLEOTIDE SEQUENCE [LARGE SCALE GENOMIC DNA]</scope>
    <source>
        <strain evidence="1">CG11_big_fil_rev_8_21_14_0_20_40_15</strain>
    </source>
</reference>
<dbReference type="AlphaFoldDB" id="A0A2H0KT46"/>
<protein>
    <submittedName>
        <fullName evidence="1">Uncharacterized protein</fullName>
    </submittedName>
</protein>
<accession>A0A2H0KT46</accession>
<name>A0A2H0KT46_9BACT</name>
<evidence type="ECO:0000313" key="2">
    <source>
        <dbReference type="Proteomes" id="UP000229317"/>
    </source>
</evidence>
<organism evidence="1 2">
    <name type="scientific">Candidatus Portnoybacteria bacterium CG11_big_fil_rev_8_21_14_0_20_40_15</name>
    <dbReference type="NCBI Taxonomy" id="1974817"/>
    <lineage>
        <taxon>Bacteria</taxon>
        <taxon>Candidatus Portnoyibacteriota</taxon>
    </lineage>
</organism>
<dbReference type="EMBL" id="PCVO01000027">
    <property type="protein sequence ID" value="PIQ75331.1"/>
    <property type="molecule type" value="Genomic_DNA"/>
</dbReference>
<comment type="caution">
    <text evidence="1">The sequence shown here is derived from an EMBL/GenBank/DDBJ whole genome shotgun (WGS) entry which is preliminary data.</text>
</comment>
<dbReference type="Proteomes" id="UP000229317">
    <property type="component" value="Unassembled WGS sequence"/>
</dbReference>
<gene>
    <name evidence="1" type="ORF">COV84_01810</name>
</gene>
<sequence length="540" mass="60238">MSFFNKNLRSRKFLASLLVIAFLISALVFNVLLPPKPAKALNATLPMQIVQWIMEKIWEVKDYATQNLQKYYDQVTSQIEQWTKFDILDQRALKESWNQTRKELLDDLVNNILDNIQDTGGGETAFVTDWDNYLGEQTDEYFQDFVNNDLSQAGICDTFGQEVRQEISAGNEPPYTTQAQCPSNYDSAALLAGTSQDFWADWLQMIRPAGNPFGAFIIASDKKLQLEALGYTAETAKLIANQGYRGTADTPGIIQSYASQRASMMDLDYLLNSTDLNEYFGSVIDAFINRISKEGLANMKTSDYQPQGQPPQVILTQPEIDLVYVRTNYQVFQWIKDMAGLIVENLNNLLAQQKINLGLMEQIKSQQDAVLACGRGLDTPSIDAELAQIRADIAKYEAKVSQANNSTIPAFTQLLAAADAVIAADQIGDQTAVEAALQNFNNKLTPAISSLQTLIEETTETDPERLHIKAGDYSLQIVQKQTEYFDRLGDPRLSSRYDPDSLYVQRTIETQNASGICSSCNPEWNSCSDACLTACSRAGH</sequence>